<reference evidence="1" key="1">
    <citation type="submission" date="2019-10" db="EMBL/GenBank/DDBJ databases">
        <authorList>
            <person name="Zhang R."/>
            <person name="Pan Y."/>
            <person name="Wang J."/>
            <person name="Ma R."/>
            <person name="Yu S."/>
        </authorList>
    </citation>
    <scope>NUCLEOTIDE SEQUENCE</scope>
    <source>
        <strain evidence="1">LA-IB0</strain>
        <tissue evidence="1">Leaf</tissue>
    </source>
</reference>
<proteinExistence type="predicted"/>
<dbReference type="EMBL" id="WHWC01000001">
    <property type="protein sequence ID" value="KAG8391092.1"/>
    <property type="molecule type" value="Genomic_DNA"/>
</dbReference>
<evidence type="ECO:0000313" key="1">
    <source>
        <dbReference type="EMBL" id="KAG8391092.1"/>
    </source>
</evidence>
<accession>A0AAV6YD67</accession>
<evidence type="ECO:0000313" key="2">
    <source>
        <dbReference type="Proteomes" id="UP000826271"/>
    </source>
</evidence>
<gene>
    <name evidence="1" type="ORF">BUALT_Bualt01G0151900</name>
</gene>
<protein>
    <submittedName>
        <fullName evidence="1">Uncharacterized protein</fullName>
    </submittedName>
</protein>
<name>A0AAV6YD67_9LAMI</name>
<keyword evidence="2" id="KW-1185">Reference proteome</keyword>
<dbReference type="Proteomes" id="UP000826271">
    <property type="component" value="Unassembled WGS sequence"/>
</dbReference>
<organism evidence="1 2">
    <name type="scientific">Buddleja alternifolia</name>
    <dbReference type="NCBI Taxonomy" id="168488"/>
    <lineage>
        <taxon>Eukaryota</taxon>
        <taxon>Viridiplantae</taxon>
        <taxon>Streptophyta</taxon>
        <taxon>Embryophyta</taxon>
        <taxon>Tracheophyta</taxon>
        <taxon>Spermatophyta</taxon>
        <taxon>Magnoliopsida</taxon>
        <taxon>eudicotyledons</taxon>
        <taxon>Gunneridae</taxon>
        <taxon>Pentapetalae</taxon>
        <taxon>asterids</taxon>
        <taxon>lamiids</taxon>
        <taxon>Lamiales</taxon>
        <taxon>Scrophulariaceae</taxon>
        <taxon>Buddlejeae</taxon>
        <taxon>Buddleja</taxon>
    </lineage>
</organism>
<comment type="caution">
    <text evidence="1">The sequence shown here is derived from an EMBL/GenBank/DDBJ whole genome shotgun (WGS) entry which is preliminary data.</text>
</comment>
<sequence>MFGTAEIMLKMSILSHDQRTQNLRSMSQKNSQTCVKISVMRAYLWRNRCYLSYRDHLCSWRRKPEFAFAILCTALQRTQDIRLAVLRMRKKHWKAANQPLAVDHPGKHYILLRESKAEESDKNAIDRTVANLLFDTMNFLNHEAASQSDITEETPQRAAYQANHSHLYQSSSALCAVPSGDAEVPTFSFTNI</sequence>
<dbReference type="AlphaFoldDB" id="A0AAV6YD67"/>